<dbReference type="CDD" id="cd06223">
    <property type="entry name" value="PRTases_typeI"/>
    <property type="match status" value="1"/>
</dbReference>
<dbReference type="Pfam" id="PF00156">
    <property type="entry name" value="Pribosyltran"/>
    <property type="match status" value="1"/>
</dbReference>
<dbReference type="GO" id="GO:0016757">
    <property type="term" value="F:glycosyltransferase activity"/>
    <property type="evidence" value="ECO:0007669"/>
    <property type="project" value="UniProtKB-KW"/>
</dbReference>
<dbReference type="RefSeq" id="WP_087682312.1">
    <property type="nucleotide sequence ID" value="NZ_JAWVOH010000001.1"/>
</dbReference>
<dbReference type="Proteomes" id="UP001398420">
    <property type="component" value="Unassembled WGS sequence"/>
</dbReference>
<dbReference type="Gene3D" id="3.40.50.2020">
    <property type="match status" value="1"/>
</dbReference>
<evidence type="ECO:0000259" key="2">
    <source>
        <dbReference type="Pfam" id="PF00156"/>
    </source>
</evidence>
<organism evidence="3 4">
    <name type="scientific">Kurthia gibsonii</name>
    <dbReference type="NCBI Taxonomy" id="33946"/>
    <lineage>
        <taxon>Bacteria</taxon>
        <taxon>Bacillati</taxon>
        <taxon>Bacillota</taxon>
        <taxon>Bacilli</taxon>
        <taxon>Bacillales</taxon>
        <taxon>Caryophanaceae</taxon>
        <taxon>Kurthia</taxon>
    </lineage>
</organism>
<dbReference type="PANTHER" id="PTHR47505">
    <property type="entry name" value="DNA UTILIZATION PROTEIN YHGH"/>
    <property type="match status" value="1"/>
</dbReference>
<keyword evidence="3" id="KW-0328">Glycosyltransferase</keyword>
<comment type="similarity">
    <text evidence="1">Belongs to the ComF/GntX family.</text>
</comment>
<comment type="caution">
    <text evidence="3">The sequence shown here is derived from an EMBL/GenBank/DDBJ whole genome shotgun (WGS) entry which is preliminary data.</text>
</comment>
<feature type="domain" description="Phosphoribosyltransferase" evidence="2">
    <location>
        <begin position="111"/>
        <end position="191"/>
    </location>
</feature>
<accession>A0ABU9LN62</accession>
<evidence type="ECO:0000313" key="4">
    <source>
        <dbReference type="Proteomes" id="UP001398420"/>
    </source>
</evidence>
<proteinExistence type="inferred from homology"/>
<evidence type="ECO:0000313" key="3">
    <source>
        <dbReference type="EMBL" id="MEL5989427.1"/>
    </source>
</evidence>
<sequence>MHCLFCDQIIQQPSSFTQFLFGIPSVYCCKKCEEQIEYTSDSHAIYFYNSFMQDVLHQFKFLKDIRVADFFAKALKKKVRGMEYDLIIPIPMHVEMEKKRTFSPVEVVLQQAKLPFQSVLEKTTMSQQSKKTYEQRINSSSLFKSLPQVDVTQQKILLIDDLITTGTTIKHAKTILLELGAKSVEEVIFISGKK</sequence>
<gene>
    <name evidence="3" type="ORF">AAF454_13520</name>
</gene>
<name>A0ABU9LN62_9BACL</name>
<dbReference type="InterPro" id="IPR051910">
    <property type="entry name" value="ComF/GntX_DNA_util-trans"/>
</dbReference>
<dbReference type="InterPro" id="IPR000836">
    <property type="entry name" value="PRTase_dom"/>
</dbReference>
<dbReference type="SUPFAM" id="SSF53271">
    <property type="entry name" value="PRTase-like"/>
    <property type="match status" value="1"/>
</dbReference>
<evidence type="ECO:0000256" key="1">
    <source>
        <dbReference type="ARBA" id="ARBA00008007"/>
    </source>
</evidence>
<dbReference type="PANTHER" id="PTHR47505:SF1">
    <property type="entry name" value="DNA UTILIZATION PROTEIN YHGH"/>
    <property type="match status" value="1"/>
</dbReference>
<dbReference type="InterPro" id="IPR029057">
    <property type="entry name" value="PRTase-like"/>
</dbReference>
<keyword evidence="3" id="KW-0808">Transferase</keyword>
<reference evidence="3 4" key="1">
    <citation type="submission" date="2024-04" db="EMBL/GenBank/DDBJ databases">
        <authorList>
            <person name="Wu Y.S."/>
            <person name="Zhang L."/>
        </authorList>
    </citation>
    <scope>NUCLEOTIDE SEQUENCE [LARGE SCALE GENOMIC DNA]</scope>
    <source>
        <strain evidence="3 4">KG-01</strain>
    </source>
</reference>
<keyword evidence="4" id="KW-1185">Reference proteome</keyword>
<dbReference type="EMBL" id="JBCEWA010000012">
    <property type="protein sequence ID" value="MEL5989427.1"/>
    <property type="molecule type" value="Genomic_DNA"/>
</dbReference>
<protein>
    <submittedName>
        <fullName evidence="3">Phosphoribosyltransferase family protein</fullName>
    </submittedName>
</protein>